<evidence type="ECO:0000313" key="2">
    <source>
        <dbReference type="EMBL" id="MDM7888734.1"/>
    </source>
</evidence>
<comment type="caution">
    <text evidence="2">The sequence shown here is derived from an EMBL/GenBank/DDBJ whole genome shotgun (WGS) entry which is preliminary data.</text>
</comment>
<proteinExistence type="predicted"/>
<dbReference type="RefSeq" id="WP_289470342.1">
    <property type="nucleotide sequence ID" value="NZ_JAUCMM010000006.1"/>
</dbReference>
<name>A0ABT7TIP1_9MICO</name>
<evidence type="ECO:0000313" key="3">
    <source>
        <dbReference type="Proteomes" id="UP001235720"/>
    </source>
</evidence>
<reference evidence="2 3" key="1">
    <citation type="submission" date="2023-06" db="EMBL/GenBank/DDBJ databases">
        <authorList>
            <person name="Feng G."/>
            <person name="Li J."/>
            <person name="Zhu H."/>
        </authorList>
    </citation>
    <scope>NUCLEOTIDE SEQUENCE [LARGE SCALE GENOMIC DNA]</scope>
    <source>
        <strain evidence="2 3">RHCJP20</strain>
    </source>
</reference>
<dbReference type="Proteomes" id="UP001235720">
    <property type="component" value="Unassembled WGS sequence"/>
</dbReference>
<dbReference type="EMBL" id="JAUCMM010000006">
    <property type="protein sequence ID" value="MDM7888734.1"/>
    <property type="molecule type" value="Genomic_DNA"/>
</dbReference>
<keyword evidence="3" id="KW-1185">Reference proteome</keyword>
<dbReference type="Gene3D" id="3.30.450.90">
    <property type="match status" value="1"/>
</dbReference>
<gene>
    <name evidence="2" type="ORF">QUG98_09735</name>
</gene>
<organism evidence="2 3">
    <name type="scientific">Curtobacterium subtropicum</name>
    <dbReference type="NCBI Taxonomy" id="3055138"/>
    <lineage>
        <taxon>Bacteria</taxon>
        <taxon>Bacillati</taxon>
        <taxon>Actinomycetota</taxon>
        <taxon>Actinomycetes</taxon>
        <taxon>Micrococcales</taxon>
        <taxon>Microbacteriaceae</taxon>
        <taxon>Curtobacterium</taxon>
    </lineage>
</organism>
<protein>
    <submittedName>
        <fullName evidence="2">Uncharacterized protein</fullName>
    </submittedName>
</protein>
<feature type="region of interest" description="Disordered" evidence="1">
    <location>
        <begin position="1"/>
        <end position="35"/>
    </location>
</feature>
<sequence length="112" mass="12090">MHRHRADTTRDDHDAAGTVGSGGHVGSPFLPGAERARRRRTFDPVVFEELAALVSDAATTDVLVVGGQGTWVDRGRGLERARPELPERRARALAAELVALGGRHVDESKPTF</sequence>
<accession>A0ABT7TIP1</accession>
<evidence type="ECO:0000256" key="1">
    <source>
        <dbReference type="SAM" id="MobiDB-lite"/>
    </source>
</evidence>
<feature type="compositionally biased region" description="Basic and acidic residues" evidence="1">
    <location>
        <begin position="1"/>
        <end position="15"/>
    </location>
</feature>